<evidence type="ECO:0000256" key="10">
    <source>
        <dbReference type="ARBA" id="ARBA00023180"/>
    </source>
</evidence>
<dbReference type="GO" id="GO:0005886">
    <property type="term" value="C:plasma membrane"/>
    <property type="evidence" value="ECO:0007669"/>
    <property type="project" value="TreeGrafter"/>
</dbReference>
<dbReference type="SUPFAM" id="SSF52058">
    <property type="entry name" value="L domain-like"/>
    <property type="match status" value="2"/>
</dbReference>
<evidence type="ECO:0000256" key="9">
    <source>
        <dbReference type="ARBA" id="ARBA00023170"/>
    </source>
</evidence>
<keyword evidence="7 11" id="KW-1133">Transmembrane helix</keyword>
<dbReference type="Pfam" id="PF13676">
    <property type="entry name" value="TIR_2"/>
    <property type="match status" value="1"/>
</dbReference>
<dbReference type="InterPro" id="IPR035897">
    <property type="entry name" value="Toll_tir_struct_dom_sf"/>
</dbReference>
<evidence type="ECO:0000256" key="4">
    <source>
        <dbReference type="ARBA" id="ARBA00022692"/>
    </source>
</evidence>
<proteinExistence type="inferred from homology"/>
<keyword evidence="5 12" id="KW-0732">Signal</keyword>
<evidence type="ECO:0000256" key="5">
    <source>
        <dbReference type="ARBA" id="ARBA00022729"/>
    </source>
</evidence>
<feature type="domain" description="TIR" evidence="13">
    <location>
        <begin position="564"/>
        <end position="698"/>
    </location>
</feature>
<dbReference type="Pfam" id="PF13855">
    <property type="entry name" value="LRR_8"/>
    <property type="match status" value="1"/>
</dbReference>
<keyword evidence="8 11" id="KW-0472">Membrane</keyword>
<comment type="caution">
    <text evidence="14">The sequence shown here is derived from an EMBL/GenBank/DDBJ whole genome shotgun (WGS) entry which is preliminary data.</text>
</comment>
<dbReference type="InterPro" id="IPR003591">
    <property type="entry name" value="Leu-rich_rpt_typical-subtyp"/>
</dbReference>
<dbReference type="GO" id="GO:0038023">
    <property type="term" value="F:signaling receptor activity"/>
    <property type="evidence" value="ECO:0007669"/>
    <property type="project" value="TreeGrafter"/>
</dbReference>
<comment type="subcellular location">
    <subcellularLocation>
        <location evidence="1">Membrane</location>
        <topology evidence="1">Single-pass membrane protein</topology>
    </subcellularLocation>
</comment>
<sequence length="736" mass="85292">MAWFRLNLILLSLLTNIPKGRLECSNFYRWEKTNKLLFCPDRCSKLTFAIDQDRCCSCDAVPEWSCDSNFTSRRLYVEYTDIKGRSIVVDQENGAHDVIKMSHVNGYMSDFPVNLCDLPNTVEIDFSYNYIRKLCGISCLVNLDTIILKHNQITVVRQNTFLKLRHIRKVDLSYNRIALFELGTISSAGSGINHFDLSNNYLTSIDAIDIVLETPFCKTDLSDNHITEITNENEWVVKTNITYGSGGRVDFRGNQFTKFMDFEYLGFKDLTLLGKLMGFTFDIRDAKFPCDCKLQPFLALSEDVLAHVYRDFFKLRCASPEHMKGDLIVDLVRNKSLDMFVCEIKRNCSKPCRCYEQPSQNRTVVNCSNQGLNKMPRPLPMHHNLDIDLSGNNIHKIENVKYLSNISKIDLSDNNISTIPQFFVNKSRNAVNISLFGNNKIRKFPRNIQSRDPCAFQFGALTLDCSCNTIWVKEWLQVKGDGKCNISIMCAIDGMQNVSIFNISEETFGCISDIQTMKIVVVSMTVASIIIGVIAIISNMYQIEIYLMWRKFRQADQNGSSGEIRFDAIISLDEGDLELLSWVAQRFVPSLERRGYRLFFPFRDLDLGSIREESTRESLMQSRNVIIFLSHDYFNLEQRWTNVEWRIAWNLYTRFMDRKIIFVNYDHIRASIITNSVAKAFIRLRFCIEFTNRKHELMSEVRSHLGSPIERRKYRLTSARPLFRPNKIWSNVQLSQ</sequence>
<evidence type="ECO:0000256" key="8">
    <source>
        <dbReference type="ARBA" id="ARBA00023136"/>
    </source>
</evidence>
<dbReference type="PROSITE" id="PS51450">
    <property type="entry name" value="LRR"/>
    <property type="match status" value="1"/>
</dbReference>
<dbReference type="Proteomes" id="UP001186944">
    <property type="component" value="Unassembled WGS sequence"/>
</dbReference>
<evidence type="ECO:0000313" key="15">
    <source>
        <dbReference type="Proteomes" id="UP001186944"/>
    </source>
</evidence>
<feature type="signal peptide" evidence="12">
    <location>
        <begin position="1"/>
        <end position="22"/>
    </location>
</feature>
<comment type="similarity">
    <text evidence="2">Belongs to the Toll-like receptor family.</text>
</comment>
<evidence type="ECO:0000313" key="14">
    <source>
        <dbReference type="EMBL" id="KAK3086799.1"/>
    </source>
</evidence>
<evidence type="ECO:0000256" key="11">
    <source>
        <dbReference type="SAM" id="Phobius"/>
    </source>
</evidence>
<evidence type="ECO:0000256" key="6">
    <source>
        <dbReference type="ARBA" id="ARBA00022737"/>
    </source>
</evidence>
<evidence type="ECO:0000256" key="2">
    <source>
        <dbReference type="ARBA" id="ARBA00009634"/>
    </source>
</evidence>
<dbReference type="AlphaFoldDB" id="A0AA88XSR1"/>
<dbReference type="SUPFAM" id="SSF52200">
    <property type="entry name" value="Toll/Interleukin receptor TIR domain"/>
    <property type="match status" value="1"/>
</dbReference>
<gene>
    <name evidence="14" type="ORF">FSP39_023622</name>
</gene>
<evidence type="ECO:0000259" key="13">
    <source>
        <dbReference type="PROSITE" id="PS50104"/>
    </source>
</evidence>
<dbReference type="PROSITE" id="PS50104">
    <property type="entry name" value="TIR"/>
    <property type="match status" value="1"/>
</dbReference>
<reference evidence="14" key="1">
    <citation type="submission" date="2019-08" db="EMBL/GenBank/DDBJ databases">
        <title>The improved chromosome-level genome for the pearl oyster Pinctada fucata martensii using PacBio sequencing and Hi-C.</title>
        <authorList>
            <person name="Zheng Z."/>
        </authorList>
    </citation>
    <scope>NUCLEOTIDE SEQUENCE</scope>
    <source>
        <strain evidence="14">ZZ-2019</strain>
        <tissue evidence="14">Adductor muscle</tissue>
    </source>
</reference>
<evidence type="ECO:0000256" key="3">
    <source>
        <dbReference type="ARBA" id="ARBA00022614"/>
    </source>
</evidence>
<name>A0AA88XSR1_PINIB</name>
<keyword evidence="15" id="KW-1185">Reference proteome</keyword>
<feature type="transmembrane region" description="Helical" evidence="11">
    <location>
        <begin position="519"/>
        <end position="541"/>
    </location>
</feature>
<dbReference type="InterPro" id="IPR001611">
    <property type="entry name" value="Leu-rich_rpt"/>
</dbReference>
<dbReference type="InterPro" id="IPR000157">
    <property type="entry name" value="TIR_dom"/>
</dbReference>
<accession>A0AA88XSR1</accession>
<dbReference type="GO" id="GO:0007165">
    <property type="term" value="P:signal transduction"/>
    <property type="evidence" value="ECO:0007669"/>
    <property type="project" value="InterPro"/>
</dbReference>
<dbReference type="PANTHER" id="PTHR24365">
    <property type="entry name" value="TOLL-LIKE RECEPTOR"/>
    <property type="match status" value="1"/>
</dbReference>
<evidence type="ECO:0000256" key="7">
    <source>
        <dbReference type="ARBA" id="ARBA00022989"/>
    </source>
</evidence>
<dbReference type="SMART" id="SM00013">
    <property type="entry name" value="LRRNT"/>
    <property type="match status" value="1"/>
</dbReference>
<dbReference type="InterPro" id="IPR032675">
    <property type="entry name" value="LRR_dom_sf"/>
</dbReference>
<keyword evidence="9" id="KW-0675">Receptor</keyword>
<dbReference type="Gene3D" id="3.40.50.10140">
    <property type="entry name" value="Toll/interleukin-1 receptor homology (TIR) domain"/>
    <property type="match status" value="1"/>
</dbReference>
<dbReference type="Gene3D" id="3.80.10.10">
    <property type="entry name" value="Ribonuclease Inhibitor"/>
    <property type="match status" value="2"/>
</dbReference>
<protein>
    <recommendedName>
        <fullName evidence="13">TIR domain-containing protein</fullName>
    </recommendedName>
</protein>
<dbReference type="InterPro" id="IPR000372">
    <property type="entry name" value="LRRNT"/>
</dbReference>
<organism evidence="14 15">
    <name type="scientific">Pinctada imbricata</name>
    <name type="common">Atlantic pearl-oyster</name>
    <name type="synonym">Pinctada martensii</name>
    <dbReference type="NCBI Taxonomy" id="66713"/>
    <lineage>
        <taxon>Eukaryota</taxon>
        <taxon>Metazoa</taxon>
        <taxon>Spiralia</taxon>
        <taxon>Lophotrochozoa</taxon>
        <taxon>Mollusca</taxon>
        <taxon>Bivalvia</taxon>
        <taxon>Autobranchia</taxon>
        <taxon>Pteriomorphia</taxon>
        <taxon>Pterioida</taxon>
        <taxon>Pterioidea</taxon>
        <taxon>Pteriidae</taxon>
        <taxon>Pinctada</taxon>
    </lineage>
</organism>
<evidence type="ECO:0000256" key="1">
    <source>
        <dbReference type="ARBA" id="ARBA00004167"/>
    </source>
</evidence>
<dbReference type="SMART" id="SM00369">
    <property type="entry name" value="LRR_TYP"/>
    <property type="match status" value="3"/>
</dbReference>
<keyword evidence="4 11" id="KW-0812">Transmembrane</keyword>
<keyword evidence="10" id="KW-0325">Glycoprotein</keyword>
<dbReference type="EMBL" id="VSWD01000012">
    <property type="protein sequence ID" value="KAK3086799.1"/>
    <property type="molecule type" value="Genomic_DNA"/>
</dbReference>
<feature type="chain" id="PRO_5041655072" description="TIR domain-containing protein" evidence="12">
    <location>
        <begin position="23"/>
        <end position="736"/>
    </location>
</feature>
<keyword evidence="6" id="KW-0677">Repeat</keyword>
<dbReference type="PANTHER" id="PTHR24365:SF530">
    <property type="entry name" value="MSTPROX-RELATED"/>
    <property type="match status" value="1"/>
</dbReference>
<keyword evidence="3" id="KW-0433">Leucine-rich repeat</keyword>
<evidence type="ECO:0000256" key="12">
    <source>
        <dbReference type="SAM" id="SignalP"/>
    </source>
</evidence>